<dbReference type="HOGENOM" id="CLU_2763323_0_0_1"/>
<accession>A0DWY7</accession>
<gene>
    <name evidence="1" type="ORF">GSPATT00039818001</name>
</gene>
<keyword evidence="2" id="KW-1185">Reference proteome</keyword>
<organism evidence="1 2">
    <name type="scientific">Paramecium tetraurelia</name>
    <dbReference type="NCBI Taxonomy" id="5888"/>
    <lineage>
        <taxon>Eukaryota</taxon>
        <taxon>Sar</taxon>
        <taxon>Alveolata</taxon>
        <taxon>Ciliophora</taxon>
        <taxon>Intramacronucleata</taxon>
        <taxon>Oligohymenophorea</taxon>
        <taxon>Peniculida</taxon>
        <taxon>Parameciidae</taxon>
        <taxon>Paramecium</taxon>
    </lineage>
</organism>
<dbReference type="GeneID" id="5040736"/>
<evidence type="ECO:0000313" key="2">
    <source>
        <dbReference type="Proteomes" id="UP000000600"/>
    </source>
</evidence>
<evidence type="ECO:0000313" key="1">
    <source>
        <dbReference type="EMBL" id="CAK87554.1"/>
    </source>
</evidence>
<dbReference type="KEGG" id="ptm:GSPATT00039818001"/>
<name>A0DWY7_PARTE</name>
<reference evidence="1 2" key="1">
    <citation type="journal article" date="2006" name="Nature">
        <title>Global trends of whole-genome duplications revealed by the ciliate Paramecium tetraurelia.</title>
        <authorList>
            <consortium name="Genoscope"/>
            <person name="Aury J.-M."/>
            <person name="Jaillon O."/>
            <person name="Duret L."/>
            <person name="Noel B."/>
            <person name="Jubin C."/>
            <person name="Porcel B.M."/>
            <person name="Segurens B."/>
            <person name="Daubin V."/>
            <person name="Anthouard V."/>
            <person name="Aiach N."/>
            <person name="Arnaiz O."/>
            <person name="Billaut A."/>
            <person name="Beisson J."/>
            <person name="Blanc I."/>
            <person name="Bouhouche K."/>
            <person name="Camara F."/>
            <person name="Duharcourt S."/>
            <person name="Guigo R."/>
            <person name="Gogendeau D."/>
            <person name="Katinka M."/>
            <person name="Keller A.-M."/>
            <person name="Kissmehl R."/>
            <person name="Klotz C."/>
            <person name="Koll F."/>
            <person name="Le Moue A."/>
            <person name="Lepere C."/>
            <person name="Malinsky S."/>
            <person name="Nowacki M."/>
            <person name="Nowak J.K."/>
            <person name="Plattner H."/>
            <person name="Poulain J."/>
            <person name="Ruiz F."/>
            <person name="Serrano V."/>
            <person name="Zagulski M."/>
            <person name="Dessen P."/>
            <person name="Betermier M."/>
            <person name="Weissenbach J."/>
            <person name="Scarpelli C."/>
            <person name="Schachter V."/>
            <person name="Sperling L."/>
            <person name="Meyer E."/>
            <person name="Cohen J."/>
            <person name="Wincker P."/>
        </authorList>
    </citation>
    <scope>NUCLEOTIDE SEQUENCE [LARGE SCALE GENOMIC DNA]</scope>
    <source>
        <strain evidence="1 2">Stock d4-2</strain>
    </source>
</reference>
<proteinExistence type="predicted"/>
<protein>
    <submittedName>
        <fullName evidence="1">Uncharacterized protein</fullName>
    </submittedName>
</protein>
<dbReference type="EMBL" id="CT868627">
    <property type="protein sequence ID" value="CAK87554.1"/>
    <property type="molecule type" value="Genomic_DNA"/>
</dbReference>
<dbReference type="RefSeq" id="XP_001454951.1">
    <property type="nucleotide sequence ID" value="XM_001454914.1"/>
</dbReference>
<dbReference type="AlphaFoldDB" id="A0DWY7"/>
<dbReference type="InParanoid" id="A0DWY7"/>
<sequence length="70" mass="8399">MKEMKFKGEFKIGLQKLYQGQIQNLQRPYQLIKIAIEKDLILVLIGKSLNQQKHQMQKEFQNQNFHLRKG</sequence>
<dbReference type="Proteomes" id="UP000000600">
    <property type="component" value="Unassembled WGS sequence"/>
</dbReference>